<dbReference type="PATRIC" id="fig|1280947.3.peg.1578"/>
<reference evidence="4 5" key="1">
    <citation type="journal article" date="2014" name="Antonie Van Leeuwenhoek">
        <title>Hyphomonas beringensis sp. nov. and Hyphomonas chukchiensis sp. nov., isolated from surface seawater of the Bering Sea and Chukchi Sea.</title>
        <authorList>
            <person name="Li C."/>
            <person name="Lai Q."/>
            <person name="Li G."/>
            <person name="Dong C."/>
            <person name="Wang J."/>
            <person name="Liao Y."/>
            <person name="Shao Z."/>
        </authorList>
    </citation>
    <scope>NUCLEOTIDE SEQUENCE [LARGE SCALE GENOMIC DNA]</scope>
    <source>
        <strain evidence="4 5">BH-BN04-4</strain>
    </source>
</reference>
<dbReference type="InterPro" id="IPR001509">
    <property type="entry name" value="Epimerase_deHydtase"/>
</dbReference>
<dbReference type="Gene3D" id="3.40.50.720">
    <property type="entry name" value="NAD(P)-binding Rossmann-like Domain"/>
    <property type="match status" value="1"/>
</dbReference>
<comment type="pathway">
    <text evidence="1">Bacterial outer membrane biogenesis; LPS O-antigen biosynthesis.</text>
</comment>
<sequence length="315" mass="33266">MSDQRILVTGASGFIGRALVANLLGAGHSVIALNRSPSVPPSSNSARYEERIAAKPEDLAAALAGIGADIVIHAAAPGTRPADRTWQVLSEGCISYVHHLFDALAGQAPKRFVMLGSWSEYAPPTGPTGSLINEAHPLESGNMYGAHKAAAYLIAHARASQIGTEFVSARLFNIYGPGEHEARLIPYCVRQLAAGKPVELTSGEQKRDFVFVEDAVEAIVQLALRSAAPEHPVYNVCSGVGVPVKTLVLAAAEAAGGDPGLLRFGARPQRNDEPMEITGDPQRLKDLTGWSPKTPISAGIQRLVSYTLGTGIQHD</sequence>
<name>A0A062UIG9_9PROT</name>
<dbReference type="eggNOG" id="COG0451">
    <property type="taxonomic scope" value="Bacteria"/>
</dbReference>
<protein>
    <recommendedName>
        <fullName evidence="3">NAD-dependent epimerase/dehydratase domain-containing protein</fullName>
    </recommendedName>
</protein>
<comment type="caution">
    <text evidence="4">The sequence shown here is derived from an EMBL/GenBank/DDBJ whole genome shotgun (WGS) entry which is preliminary data.</text>
</comment>
<proteinExistence type="inferred from homology"/>
<keyword evidence="5" id="KW-1185">Reference proteome</keyword>
<dbReference type="STRING" id="1280947.HY30_03515"/>
<dbReference type="OrthoDB" id="7305551at2"/>
<evidence type="ECO:0000313" key="5">
    <source>
        <dbReference type="Proteomes" id="UP000027190"/>
    </source>
</evidence>
<dbReference type="PANTHER" id="PTHR43000">
    <property type="entry name" value="DTDP-D-GLUCOSE 4,6-DEHYDRATASE-RELATED"/>
    <property type="match status" value="1"/>
</dbReference>
<dbReference type="Pfam" id="PF01370">
    <property type="entry name" value="Epimerase"/>
    <property type="match status" value="1"/>
</dbReference>
<dbReference type="InterPro" id="IPR036291">
    <property type="entry name" value="NAD(P)-bd_dom_sf"/>
</dbReference>
<feature type="domain" description="NAD-dependent epimerase/dehydratase" evidence="3">
    <location>
        <begin position="6"/>
        <end position="237"/>
    </location>
</feature>
<dbReference type="RefSeq" id="WP_051615102.1">
    <property type="nucleotide sequence ID" value="NZ_AWFG01000019.1"/>
</dbReference>
<evidence type="ECO:0000259" key="3">
    <source>
        <dbReference type="Pfam" id="PF01370"/>
    </source>
</evidence>
<dbReference type="Proteomes" id="UP000027190">
    <property type="component" value="Unassembled WGS sequence"/>
</dbReference>
<evidence type="ECO:0000313" key="4">
    <source>
        <dbReference type="EMBL" id="KCZ58816.1"/>
    </source>
</evidence>
<organism evidence="4 5">
    <name type="scientific">Hyphomonas chukchiensis</name>
    <dbReference type="NCBI Taxonomy" id="1280947"/>
    <lineage>
        <taxon>Bacteria</taxon>
        <taxon>Pseudomonadati</taxon>
        <taxon>Pseudomonadota</taxon>
        <taxon>Alphaproteobacteria</taxon>
        <taxon>Hyphomonadales</taxon>
        <taxon>Hyphomonadaceae</taxon>
        <taxon>Hyphomonas</taxon>
    </lineage>
</organism>
<gene>
    <name evidence="4" type="ORF">HY30_03515</name>
</gene>
<evidence type="ECO:0000256" key="1">
    <source>
        <dbReference type="ARBA" id="ARBA00005125"/>
    </source>
</evidence>
<dbReference type="AlphaFoldDB" id="A0A062UIG9"/>
<evidence type="ECO:0000256" key="2">
    <source>
        <dbReference type="ARBA" id="ARBA00007637"/>
    </source>
</evidence>
<accession>A0A062UIG9</accession>
<dbReference type="SUPFAM" id="SSF51735">
    <property type="entry name" value="NAD(P)-binding Rossmann-fold domains"/>
    <property type="match status" value="1"/>
</dbReference>
<dbReference type="EMBL" id="AWFG01000019">
    <property type="protein sequence ID" value="KCZ58816.1"/>
    <property type="molecule type" value="Genomic_DNA"/>
</dbReference>
<comment type="similarity">
    <text evidence="2">Belongs to the NAD(P)-dependent epimerase/dehydratase family.</text>
</comment>